<gene>
    <name evidence="3" type="ORF">GJV82_07005</name>
</gene>
<evidence type="ECO:0000313" key="4">
    <source>
        <dbReference type="Proteomes" id="UP000440668"/>
    </source>
</evidence>
<feature type="transmembrane region" description="Helical" evidence="2">
    <location>
        <begin position="46"/>
        <end position="68"/>
    </location>
</feature>
<keyword evidence="2" id="KW-0472">Membrane</keyword>
<evidence type="ECO:0000313" key="3">
    <source>
        <dbReference type="EMBL" id="MTG88694.1"/>
    </source>
</evidence>
<dbReference type="Proteomes" id="UP000440668">
    <property type="component" value="Unassembled WGS sequence"/>
</dbReference>
<feature type="compositionally biased region" description="Low complexity" evidence="1">
    <location>
        <begin position="1"/>
        <end position="25"/>
    </location>
</feature>
<name>A0A6N7ZGW0_9MICO</name>
<evidence type="ECO:0000256" key="1">
    <source>
        <dbReference type="SAM" id="MobiDB-lite"/>
    </source>
</evidence>
<feature type="compositionally biased region" description="Basic and acidic residues" evidence="1">
    <location>
        <begin position="29"/>
        <end position="42"/>
    </location>
</feature>
<dbReference type="RefSeq" id="WP_155098728.1">
    <property type="nucleotide sequence ID" value="NZ_WMKA01000011.1"/>
</dbReference>
<feature type="region of interest" description="Disordered" evidence="1">
    <location>
        <begin position="1"/>
        <end position="42"/>
    </location>
</feature>
<dbReference type="AlphaFoldDB" id="A0A6N7ZGW0"/>
<accession>A0A6N7ZGW0</accession>
<keyword evidence="2" id="KW-1133">Transmembrane helix</keyword>
<proteinExistence type="predicted"/>
<comment type="caution">
    <text evidence="3">The sequence shown here is derived from an EMBL/GenBank/DDBJ whole genome shotgun (WGS) entry which is preliminary data.</text>
</comment>
<reference evidence="3 4" key="1">
    <citation type="submission" date="2019-11" db="EMBL/GenBank/DDBJ databases">
        <title>Cellulosimicrobium composti sp. nov. isolated from a compost.</title>
        <authorList>
            <person name="Yang Y."/>
        </authorList>
    </citation>
    <scope>NUCLEOTIDE SEQUENCE [LARGE SCALE GENOMIC DNA]</scope>
    <source>
        <strain evidence="3 4">BIT-GX5</strain>
    </source>
</reference>
<sequence>MTQRPRATTTPTRTARPTVRPTAHPSVRAARDDRRRARRPDLERQSISFTVGLYLFICVALLLAHVTAGGAR</sequence>
<organism evidence="3 4">
    <name type="scientific">Cellulosimicrobium composti</name>
    <dbReference type="NCBI Taxonomy" id="2672572"/>
    <lineage>
        <taxon>Bacteria</taxon>
        <taxon>Bacillati</taxon>
        <taxon>Actinomycetota</taxon>
        <taxon>Actinomycetes</taxon>
        <taxon>Micrococcales</taxon>
        <taxon>Promicromonosporaceae</taxon>
        <taxon>Cellulosimicrobium</taxon>
    </lineage>
</organism>
<evidence type="ECO:0000256" key="2">
    <source>
        <dbReference type="SAM" id="Phobius"/>
    </source>
</evidence>
<dbReference type="EMBL" id="WMKA01000011">
    <property type="protein sequence ID" value="MTG88694.1"/>
    <property type="molecule type" value="Genomic_DNA"/>
</dbReference>
<keyword evidence="2" id="KW-0812">Transmembrane</keyword>
<protein>
    <submittedName>
        <fullName evidence="3">Uncharacterized protein</fullName>
    </submittedName>
</protein>